<dbReference type="InterPro" id="IPR035923">
    <property type="entry name" value="TT1751-like_sf"/>
</dbReference>
<dbReference type="InterPro" id="IPR005180">
    <property type="entry name" value="DUF302"/>
</dbReference>
<proteinExistence type="predicted"/>
<feature type="domain" description="DUF302" evidence="1">
    <location>
        <begin position="65"/>
        <end position="127"/>
    </location>
</feature>
<name>A0A563W4K3_9CYAN</name>
<organism evidence="2 3">
    <name type="scientific">Hyella patelloides LEGE 07179</name>
    <dbReference type="NCBI Taxonomy" id="945734"/>
    <lineage>
        <taxon>Bacteria</taxon>
        <taxon>Bacillati</taxon>
        <taxon>Cyanobacteriota</taxon>
        <taxon>Cyanophyceae</taxon>
        <taxon>Pleurocapsales</taxon>
        <taxon>Hyellaceae</taxon>
        <taxon>Hyella</taxon>
    </lineage>
</organism>
<evidence type="ECO:0000313" key="2">
    <source>
        <dbReference type="EMBL" id="VEP18629.1"/>
    </source>
</evidence>
<evidence type="ECO:0000313" key="3">
    <source>
        <dbReference type="Proteomes" id="UP000320055"/>
    </source>
</evidence>
<reference evidence="2 3" key="1">
    <citation type="submission" date="2019-01" db="EMBL/GenBank/DDBJ databases">
        <authorList>
            <person name="Brito A."/>
        </authorList>
    </citation>
    <scope>NUCLEOTIDE SEQUENCE [LARGE SCALE GENOMIC DNA]</scope>
    <source>
        <strain evidence="2">1</strain>
    </source>
</reference>
<dbReference type="Gene3D" id="3.30.310.70">
    <property type="entry name" value="TT1751-like domain"/>
    <property type="match status" value="1"/>
</dbReference>
<dbReference type="OrthoDB" id="9797709at2"/>
<dbReference type="EMBL" id="CAACVJ010000692">
    <property type="protein sequence ID" value="VEP18629.1"/>
    <property type="molecule type" value="Genomic_DNA"/>
</dbReference>
<dbReference type="AlphaFoldDB" id="A0A563W4K3"/>
<dbReference type="Pfam" id="PF03625">
    <property type="entry name" value="DUF302"/>
    <property type="match status" value="1"/>
</dbReference>
<accession>A0A563W4K3</accession>
<dbReference type="CDD" id="cd14797">
    <property type="entry name" value="DUF302"/>
    <property type="match status" value="1"/>
</dbReference>
<sequence length="160" mass="17543">MKKNLISLIFLGLLINSCGTKIAPKAQANVGNGFISVASFHDVTVTADRFEELLKAKELTIFARINHSEGASKVGENLRPTELIIFGNPRVGTPLMQCSQSVAIDLPQKALFWEDENGKSWLSYNDPNYLANRHQIEGCENAIQKITGVLDNLADAATKE</sequence>
<gene>
    <name evidence="2" type="ORF">H1P_840010</name>
</gene>
<dbReference type="RefSeq" id="WP_144868037.1">
    <property type="nucleotide sequence ID" value="NZ_LR213842.1"/>
</dbReference>
<keyword evidence="3" id="KW-1185">Reference proteome</keyword>
<dbReference type="Proteomes" id="UP000320055">
    <property type="component" value="Unassembled WGS sequence"/>
</dbReference>
<evidence type="ECO:0000259" key="1">
    <source>
        <dbReference type="Pfam" id="PF03625"/>
    </source>
</evidence>
<dbReference type="SUPFAM" id="SSF103247">
    <property type="entry name" value="TT1751-like"/>
    <property type="match status" value="1"/>
</dbReference>
<dbReference type="PANTHER" id="PTHR38342">
    <property type="entry name" value="SLR5037 PROTEIN"/>
    <property type="match status" value="1"/>
</dbReference>
<protein>
    <recommendedName>
        <fullName evidence="1">DUF302 domain-containing protein</fullName>
    </recommendedName>
</protein>
<dbReference type="PANTHER" id="PTHR38342:SF2">
    <property type="entry name" value="INNER MEMBRANE OR EXPORTED"/>
    <property type="match status" value="1"/>
</dbReference>